<dbReference type="EMBL" id="BGPR01135145">
    <property type="protein sequence ID" value="GBN55046.1"/>
    <property type="molecule type" value="Genomic_DNA"/>
</dbReference>
<name>A0A4Y2PY62_ARAVE</name>
<evidence type="ECO:0000313" key="2">
    <source>
        <dbReference type="EMBL" id="GBN55046.1"/>
    </source>
</evidence>
<sequence>METVTGYRSMERKPGQGRPRATRAIEDRYLSIIARHNMGAVASHLSRDLNAATETRVSR</sequence>
<keyword evidence="3" id="KW-1185">Reference proteome</keyword>
<proteinExistence type="predicted"/>
<dbReference type="Proteomes" id="UP000499080">
    <property type="component" value="Unassembled WGS sequence"/>
</dbReference>
<organism evidence="2 3">
    <name type="scientific">Araneus ventricosus</name>
    <name type="common">Orbweaver spider</name>
    <name type="synonym">Epeira ventricosa</name>
    <dbReference type="NCBI Taxonomy" id="182803"/>
    <lineage>
        <taxon>Eukaryota</taxon>
        <taxon>Metazoa</taxon>
        <taxon>Ecdysozoa</taxon>
        <taxon>Arthropoda</taxon>
        <taxon>Chelicerata</taxon>
        <taxon>Arachnida</taxon>
        <taxon>Araneae</taxon>
        <taxon>Araneomorphae</taxon>
        <taxon>Entelegynae</taxon>
        <taxon>Araneoidea</taxon>
        <taxon>Araneidae</taxon>
        <taxon>Araneus</taxon>
    </lineage>
</organism>
<dbReference type="OrthoDB" id="8002986at2759"/>
<feature type="region of interest" description="Disordered" evidence="1">
    <location>
        <begin position="1"/>
        <end position="21"/>
    </location>
</feature>
<reference evidence="2 3" key="1">
    <citation type="journal article" date="2019" name="Sci. Rep.">
        <title>Orb-weaving spider Araneus ventricosus genome elucidates the spidroin gene catalogue.</title>
        <authorList>
            <person name="Kono N."/>
            <person name="Nakamura H."/>
            <person name="Ohtoshi R."/>
            <person name="Moran D.A.P."/>
            <person name="Shinohara A."/>
            <person name="Yoshida Y."/>
            <person name="Fujiwara M."/>
            <person name="Mori M."/>
            <person name="Tomita M."/>
            <person name="Arakawa K."/>
        </authorList>
    </citation>
    <scope>NUCLEOTIDE SEQUENCE [LARGE SCALE GENOMIC DNA]</scope>
</reference>
<accession>A0A4Y2PY62</accession>
<gene>
    <name evidence="2" type="ORF">AVEN_202360_1</name>
</gene>
<feature type="non-terminal residue" evidence="2">
    <location>
        <position position="59"/>
    </location>
</feature>
<evidence type="ECO:0000256" key="1">
    <source>
        <dbReference type="SAM" id="MobiDB-lite"/>
    </source>
</evidence>
<protein>
    <submittedName>
        <fullName evidence="2">Uncharacterized protein</fullName>
    </submittedName>
</protein>
<comment type="caution">
    <text evidence="2">The sequence shown here is derived from an EMBL/GenBank/DDBJ whole genome shotgun (WGS) entry which is preliminary data.</text>
</comment>
<dbReference type="AlphaFoldDB" id="A0A4Y2PY62"/>
<evidence type="ECO:0000313" key="3">
    <source>
        <dbReference type="Proteomes" id="UP000499080"/>
    </source>
</evidence>